<organism evidence="2 3">
    <name type="scientific">Mycena belliarum</name>
    <dbReference type="NCBI Taxonomy" id="1033014"/>
    <lineage>
        <taxon>Eukaryota</taxon>
        <taxon>Fungi</taxon>
        <taxon>Dikarya</taxon>
        <taxon>Basidiomycota</taxon>
        <taxon>Agaricomycotina</taxon>
        <taxon>Agaricomycetes</taxon>
        <taxon>Agaricomycetidae</taxon>
        <taxon>Agaricales</taxon>
        <taxon>Marasmiineae</taxon>
        <taxon>Mycenaceae</taxon>
        <taxon>Mycena</taxon>
    </lineage>
</organism>
<dbReference type="AlphaFoldDB" id="A0AAD6TNM8"/>
<evidence type="ECO:0000313" key="3">
    <source>
        <dbReference type="Proteomes" id="UP001222325"/>
    </source>
</evidence>
<dbReference type="SUPFAM" id="SSF52096">
    <property type="entry name" value="ClpP/crotonase"/>
    <property type="match status" value="1"/>
</dbReference>
<proteinExistence type="predicted"/>
<sequence length="694" mass="75271">MQSATRPLLPAASYSMARLFLLSALAALFPLSYAARGDPCAAIAGKTFVLPADALACLKSFPFNETLRQNVLTANIARVFDFFTFEDYYLASPPPFQESTADIRAELARINTTAYATDYDFNVDLYNFVTRLNDGHTRWFPNCYTSHQNLLPAPIVSLEVAGVQSVYITPDLVDLISLLGPDYTDLIAIDWQRLAGARVLAIEGQDPYAYVDFIAKTVSGNYLDHGVRVNSVFTSYRLSGAAYSQRFGDLAGPTGVAQTSLTFTLIAADSTEAETVTVPYIASFAGAPFTDRASYWANNCAANQGTNGRDLKAGAARLGGEAAPRVRRQPKASVVDKSNGSAVGLPSQFAPTLPTVGGDQGIMKSYVLPGSETGVMFIGSFEGDFAGFQKDTASAIRAFKAAGVTKLIIDLTNNNGAPFSLPPIAAFRPPQNRIRMSDSNCICIADIGGFVCLGQFLHRYLAGTIGYAGFQSTKRANALARKIVAADVALGLNSSFGFYPADNYAFLNGTAMPADFDYMTPDVPITVNGRRDANSQRFHDTCEASFQSAPDFGNGYSVYHALRNVAIVSNGNCASTCAMFSTLMVERHQTKVAVFGGKPSENVEFKGMAGNQVLEWVDLDSEVKTANLKDDPLAPADLLVSGNMRHNWRTAWSFLDESTPIAYLSELPNFRFPYTMDTYNNPQNLWLFVEQTLF</sequence>
<dbReference type="InterPro" id="IPR029045">
    <property type="entry name" value="ClpP/crotonase-like_dom_sf"/>
</dbReference>
<evidence type="ECO:0000256" key="1">
    <source>
        <dbReference type="SAM" id="SignalP"/>
    </source>
</evidence>
<evidence type="ECO:0000313" key="2">
    <source>
        <dbReference type="EMBL" id="KAJ7075129.1"/>
    </source>
</evidence>
<protein>
    <recommendedName>
        <fullName evidence="4">Tail specific protease domain-containing protein</fullName>
    </recommendedName>
</protein>
<evidence type="ECO:0008006" key="4">
    <source>
        <dbReference type="Google" id="ProtNLM"/>
    </source>
</evidence>
<accession>A0AAD6TNM8</accession>
<comment type="caution">
    <text evidence="2">The sequence shown here is derived from an EMBL/GenBank/DDBJ whole genome shotgun (WGS) entry which is preliminary data.</text>
</comment>
<dbReference type="Proteomes" id="UP001222325">
    <property type="component" value="Unassembled WGS sequence"/>
</dbReference>
<name>A0AAD6TNM8_9AGAR</name>
<dbReference type="Gene3D" id="3.90.226.10">
    <property type="entry name" value="2-enoyl-CoA Hydratase, Chain A, domain 1"/>
    <property type="match status" value="1"/>
</dbReference>
<feature type="signal peptide" evidence="1">
    <location>
        <begin position="1"/>
        <end position="34"/>
    </location>
</feature>
<dbReference type="EMBL" id="JARJCN010000103">
    <property type="protein sequence ID" value="KAJ7075129.1"/>
    <property type="molecule type" value="Genomic_DNA"/>
</dbReference>
<reference evidence="2" key="1">
    <citation type="submission" date="2023-03" db="EMBL/GenBank/DDBJ databases">
        <title>Massive genome expansion in bonnet fungi (Mycena s.s.) driven by repeated elements and novel gene families across ecological guilds.</title>
        <authorList>
            <consortium name="Lawrence Berkeley National Laboratory"/>
            <person name="Harder C.B."/>
            <person name="Miyauchi S."/>
            <person name="Viragh M."/>
            <person name="Kuo A."/>
            <person name="Thoen E."/>
            <person name="Andreopoulos B."/>
            <person name="Lu D."/>
            <person name="Skrede I."/>
            <person name="Drula E."/>
            <person name="Henrissat B."/>
            <person name="Morin E."/>
            <person name="Kohler A."/>
            <person name="Barry K."/>
            <person name="LaButti K."/>
            <person name="Morin E."/>
            <person name="Salamov A."/>
            <person name="Lipzen A."/>
            <person name="Mereny Z."/>
            <person name="Hegedus B."/>
            <person name="Baldrian P."/>
            <person name="Stursova M."/>
            <person name="Weitz H."/>
            <person name="Taylor A."/>
            <person name="Grigoriev I.V."/>
            <person name="Nagy L.G."/>
            <person name="Martin F."/>
            <person name="Kauserud H."/>
        </authorList>
    </citation>
    <scope>NUCLEOTIDE SEQUENCE</scope>
    <source>
        <strain evidence="2">CBHHK173m</strain>
    </source>
</reference>
<keyword evidence="3" id="KW-1185">Reference proteome</keyword>
<keyword evidence="1" id="KW-0732">Signal</keyword>
<dbReference type="PANTHER" id="PTHR37049">
    <property type="entry name" value="PEPTIDASE S41 FAMILY PROTEIN"/>
    <property type="match status" value="1"/>
</dbReference>
<dbReference type="InterPro" id="IPR052766">
    <property type="entry name" value="S41A_metabolite_peptidase"/>
</dbReference>
<feature type="chain" id="PRO_5041911975" description="Tail specific protease domain-containing protein" evidence="1">
    <location>
        <begin position="35"/>
        <end position="694"/>
    </location>
</feature>
<gene>
    <name evidence="2" type="ORF">B0H15DRAFT_42055</name>
</gene>
<dbReference type="PANTHER" id="PTHR37049:SF5">
    <property type="entry name" value="TAIL SPECIFIC PROTEASE DOMAIN-CONTAINING PROTEIN"/>
    <property type="match status" value="1"/>
</dbReference>